<evidence type="ECO:0000313" key="3">
    <source>
        <dbReference type="EMBL" id="PWB08050.1"/>
    </source>
</evidence>
<evidence type="ECO:0000313" key="4">
    <source>
        <dbReference type="Proteomes" id="UP000244925"/>
    </source>
</evidence>
<gene>
    <name evidence="3" type="ORF">C5O25_05495</name>
</gene>
<evidence type="ECO:0000259" key="2">
    <source>
        <dbReference type="PROSITE" id="PS50903"/>
    </source>
</evidence>
<dbReference type="GeneID" id="93423843"/>
<feature type="domain" description="Rubredoxin-like" evidence="2">
    <location>
        <begin position="176"/>
        <end position="213"/>
    </location>
</feature>
<keyword evidence="1" id="KW-0560">Oxidoreductase</keyword>
<dbReference type="RefSeq" id="WP_107035734.1">
    <property type="nucleotide sequence ID" value="NZ_CAOLHR010000020.1"/>
</dbReference>
<dbReference type="GO" id="GO:0042602">
    <property type="term" value="F:riboflavin reductase (NADPH) activity"/>
    <property type="evidence" value="ECO:0007669"/>
    <property type="project" value="TreeGrafter"/>
</dbReference>
<dbReference type="InterPro" id="IPR012349">
    <property type="entry name" value="Split_barrel_FMN-bd"/>
</dbReference>
<organism evidence="3 4">
    <name type="scientific">Paramuribaculum intestinale</name>
    <dbReference type="NCBI Taxonomy" id="2094151"/>
    <lineage>
        <taxon>Bacteria</taxon>
        <taxon>Pseudomonadati</taxon>
        <taxon>Bacteroidota</taxon>
        <taxon>Bacteroidia</taxon>
        <taxon>Bacteroidales</taxon>
        <taxon>Muribaculaceae</taxon>
        <taxon>Paramuribaculum</taxon>
    </lineage>
</organism>
<dbReference type="Gene3D" id="2.30.110.10">
    <property type="entry name" value="Electron Transport, Fmn-binding Protein, Chain A"/>
    <property type="match status" value="1"/>
</dbReference>
<dbReference type="AlphaFoldDB" id="A0A2V1ITG0"/>
<dbReference type="GO" id="GO:0005506">
    <property type="term" value="F:iron ion binding"/>
    <property type="evidence" value="ECO:0007669"/>
    <property type="project" value="InterPro"/>
</dbReference>
<dbReference type="InterPro" id="IPR050268">
    <property type="entry name" value="NADH-dep_flavin_reductase"/>
</dbReference>
<name>A0A2V1ITG0_9BACT</name>
<protein>
    <recommendedName>
        <fullName evidence="2">Rubredoxin-like domain-containing protein</fullName>
    </recommendedName>
</protein>
<dbReference type="InterPro" id="IPR024934">
    <property type="entry name" value="Rubredoxin-like_dom"/>
</dbReference>
<dbReference type="Proteomes" id="UP000244925">
    <property type="component" value="Unassembled WGS sequence"/>
</dbReference>
<dbReference type="Pfam" id="PF21349">
    <property type="entry name" value="RUBY_RBDX"/>
    <property type="match status" value="1"/>
</dbReference>
<dbReference type="PROSITE" id="PS50903">
    <property type="entry name" value="RUBREDOXIN_LIKE"/>
    <property type="match status" value="1"/>
</dbReference>
<proteinExistence type="predicted"/>
<dbReference type="GO" id="GO:0010181">
    <property type="term" value="F:FMN binding"/>
    <property type="evidence" value="ECO:0007669"/>
    <property type="project" value="InterPro"/>
</dbReference>
<sequence length="213" mass="23566">MNLTPLQKITYGLYVVGCYSDDRPVGCIINTCFQVTSENPVLAISLNKNNFTLDAIRRNPRFSLSILAEDTDPSIIGKFGFCSSRDNDKYSGYGYKDLDGAPAVNGKFCGRLILDAFDFVDCGTHIIVIGRLKATYEGEGRPMTYSYYHEVIKGSAPKNAPTYREEPASETQPAAKRVYKCDVCGYTVECDGELPADFTCPICGVDRSHFKEV</sequence>
<keyword evidence="4" id="KW-1185">Reference proteome</keyword>
<dbReference type="InterPro" id="IPR002563">
    <property type="entry name" value="Flavin_Rdtase-like_dom"/>
</dbReference>
<dbReference type="SMART" id="SM00903">
    <property type="entry name" value="Flavin_Reduct"/>
    <property type="match status" value="1"/>
</dbReference>
<dbReference type="SUPFAM" id="SSF50475">
    <property type="entry name" value="FMN-binding split barrel"/>
    <property type="match status" value="1"/>
</dbReference>
<dbReference type="Pfam" id="PF01613">
    <property type="entry name" value="Flavin_Reduct"/>
    <property type="match status" value="1"/>
</dbReference>
<dbReference type="SUPFAM" id="SSF57802">
    <property type="entry name" value="Rubredoxin-like"/>
    <property type="match status" value="1"/>
</dbReference>
<reference evidence="4" key="1">
    <citation type="submission" date="2018-02" db="EMBL/GenBank/DDBJ databases">
        <authorList>
            <person name="Clavel T."/>
            <person name="Strowig T."/>
        </authorList>
    </citation>
    <scope>NUCLEOTIDE SEQUENCE [LARGE SCALE GENOMIC DNA]</scope>
    <source>
        <strain evidence="4">DSM 100764</strain>
    </source>
</reference>
<accession>A0A2V1ITG0</accession>
<dbReference type="InterPro" id="IPR048574">
    <property type="entry name" value="RUBY_RBDX"/>
</dbReference>
<dbReference type="EMBL" id="PUBV01000008">
    <property type="protein sequence ID" value="PWB08050.1"/>
    <property type="molecule type" value="Genomic_DNA"/>
</dbReference>
<dbReference type="PANTHER" id="PTHR30466:SF1">
    <property type="entry name" value="FMN REDUCTASE (NADH) RUTF"/>
    <property type="match status" value="1"/>
</dbReference>
<dbReference type="Gene3D" id="2.20.28.10">
    <property type="match status" value="1"/>
</dbReference>
<evidence type="ECO:0000256" key="1">
    <source>
        <dbReference type="ARBA" id="ARBA00023002"/>
    </source>
</evidence>
<comment type="caution">
    <text evidence="3">The sequence shown here is derived from an EMBL/GenBank/DDBJ whole genome shotgun (WGS) entry which is preliminary data.</text>
</comment>
<dbReference type="PANTHER" id="PTHR30466">
    <property type="entry name" value="FLAVIN REDUCTASE"/>
    <property type="match status" value="1"/>
</dbReference>